<comment type="similarity">
    <text evidence="3 9">Belongs to the glycosyl hydrolase 47 family.</text>
</comment>
<dbReference type="PANTHER" id="PTHR11742:SF49">
    <property type="entry name" value="ALPHA-1,2-MANNOSIDASE"/>
    <property type="match status" value="1"/>
</dbReference>
<dbReference type="FunFam" id="1.50.10.10:FF:000037">
    <property type="entry name" value="alpha-1,2-Mannosidase"/>
    <property type="match status" value="1"/>
</dbReference>
<evidence type="ECO:0000256" key="2">
    <source>
        <dbReference type="ARBA" id="ARBA00004922"/>
    </source>
</evidence>
<gene>
    <name evidence="11" type="ORF">EJ08DRAFT_598477</name>
</gene>
<organism evidence="11 12">
    <name type="scientific">Tothia fuscella</name>
    <dbReference type="NCBI Taxonomy" id="1048955"/>
    <lineage>
        <taxon>Eukaryota</taxon>
        <taxon>Fungi</taxon>
        <taxon>Dikarya</taxon>
        <taxon>Ascomycota</taxon>
        <taxon>Pezizomycotina</taxon>
        <taxon>Dothideomycetes</taxon>
        <taxon>Pleosporomycetidae</taxon>
        <taxon>Venturiales</taxon>
        <taxon>Cylindrosympodiaceae</taxon>
        <taxon>Tothia</taxon>
    </lineage>
</organism>
<evidence type="ECO:0000256" key="8">
    <source>
        <dbReference type="PIRSR" id="PIRSR601382-3"/>
    </source>
</evidence>
<feature type="active site" evidence="6">
    <location>
        <position position="312"/>
    </location>
</feature>
<keyword evidence="12" id="KW-1185">Reference proteome</keyword>
<feature type="chain" id="PRO_5040376875" description="alpha-1,2-Mannosidase" evidence="10">
    <location>
        <begin position="21"/>
        <end position="594"/>
    </location>
</feature>
<dbReference type="GO" id="GO:0005509">
    <property type="term" value="F:calcium ion binding"/>
    <property type="evidence" value="ECO:0007669"/>
    <property type="project" value="InterPro"/>
</dbReference>
<keyword evidence="5 8" id="KW-1015">Disulfide bond</keyword>
<comment type="pathway">
    <text evidence="2">Protein modification; protein glycosylation.</text>
</comment>
<dbReference type="PRINTS" id="PR00747">
    <property type="entry name" value="GLYHDRLASE47"/>
</dbReference>
<dbReference type="SUPFAM" id="SSF48225">
    <property type="entry name" value="Seven-hairpin glycosidases"/>
    <property type="match status" value="1"/>
</dbReference>
<comment type="caution">
    <text evidence="11">The sequence shown here is derived from an EMBL/GenBank/DDBJ whole genome shotgun (WGS) entry which is preliminary data.</text>
</comment>
<evidence type="ECO:0000256" key="7">
    <source>
        <dbReference type="PIRSR" id="PIRSR601382-2"/>
    </source>
</evidence>
<sequence length="594" mass="67201">MSPLLRRWLTLCFITILALSALWHLTDLSRITSFGVPTRPTLKPIDWTKVTQHYPIETLIELPTGQAVSIPKIQAEFPNESADYRNERLKRRDAVKEAFVHSWRGYSKYAWLHDEVAPITRGSKDPFGGWGASLVDSLDTLWVMGLQKDFAIAVAALEKIDFTTATLDTINVFETTIRYLGGLLAAHDLCEGKYPILMEKALQVGEMLYVAFDTPNRLPVTRWWWKLAVQGEKQEAQPHALSAEIGSLTVEFTRLSQLTGNPKWFDAVQRITNALEAQQTETHIPGLWPIVFNAASGVFTTDTTFTMGGMSDSLYEYLPKEYLLLGGLSPQYRSMYESVIEAAKRHLFFRPQTLDNANILLSGTVQKRIGPDDVKLDPESQHLTCFLGGMVATASKIFNRPQDLDVAQKLVDGCTWAYNATDTGISPELFRMVPCISSDFCSWDQDSWYAGVNIRQASVDSSIAPKDPNERAEMLIKQERLPPGFTDIRDRRYILRPEAIESVFILYRITGDIRYQETAWRMFNAITEATKTSISFAAISDVTHKGSAQIDSSESFWMAETLKYFYLIFSEPELISLDEYVLNTEAHPLKRPQS</sequence>
<evidence type="ECO:0000256" key="3">
    <source>
        <dbReference type="ARBA" id="ARBA00007658"/>
    </source>
</evidence>
<feature type="disulfide bond" evidence="8">
    <location>
        <begin position="385"/>
        <end position="414"/>
    </location>
</feature>
<dbReference type="GO" id="GO:0036503">
    <property type="term" value="P:ERAD pathway"/>
    <property type="evidence" value="ECO:0007669"/>
    <property type="project" value="UniProtKB-ARBA"/>
</dbReference>
<dbReference type="EC" id="3.2.1.-" evidence="9"/>
<dbReference type="GO" id="GO:0005783">
    <property type="term" value="C:endoplasmic reticulum"/>
    <property type="evidence" value="ECO:0007669"/>
    <property type="project" value="TreeGrafter"/>
</dbReference>
<evidence type="ECO:0000256" key="4">
    <source>
        <dbReference type="ARBA" id="ARBA00022801"/>
    </source>
</evidence>
<comment type="cofactor">
    <cofactor evidence="1 7">
        <name>Ca(2+)</name>
        <dbReference type="ChEBI" id="CHEBI:29108"/>
    </cofactor>
</comment>
<dbReference type="GO" id="GO:0016020">
    <property type="term" value="C:membrane"/>
    <property type="evidence" value="ECO:0007669"/>
    <property type="project" value="InterPro"/>
</dbReference>
<dbReference type="InterPro" id="IPR050749">
    <property type="entry name" value="Glycosyl_Hydrolase_47"/>
</dbReference>
<dbReference type="EMBL" id="MU007111">
    <property type="protein sequence ID" value="KAF2420302.1"/>
    <property type="molecule type" value="Genomic_DNA"/>
</dbReference>
<feature type="signal peptide" evidence="10">
    <location>
        <begin position="1"/>
        <end position="20"/>
    </location>
</feature>
<protein>
    <recommendedName>
        <fullName evidence="9">alpha-1,2-Mannosidase</fullName>
        <ecNumber evidence="9">3.2.1.-</ecNumber>
    </recommendedName>
</protein>
<feature type="active site" description="Proton donor" evidence="6">
    <location>
        <position position="174"/>
    </location>
</feature>
<keyword evidence="10" id="KW-0732">Signal</keyword>
<dbReference type="PANTHER" id="PTHR11742">
    <property type="entry name" value="MANNOSYL-OLIGOSACCHARIDE ALPHA-1,2-MANNOSIDASE-RELATED"/>
    <property type="match status" value="1"/>
</dbReference>
<feature type="binding site" evidence="7">
    <location>
        <position position="584"/>
    </location>
    <ligand>
        <name>Ca(2+)</name>
        <dbReference type="ChEBI" id="CHEBI:29108"/>
    </ligand>
</feature>
<feature type="active site" evidence="6">
    <location>
        <position position="498"/>
    </location>
</feature>
<dbReference type="AlphaFoldDB" id="A0A9P4TSI3"/>
<dbReference type="GO" id="GO:0005975">
    <property type="term" value="P:carbohydrate metabolic process"/>
    <property type="evidence" value="ECO:0007669"/>
    <property type="project" value="InterPro"/>
</dbReference>
<proteinExistence type="inferred from homology"/>
<evidence type="ECO:0000313" key="11">
    <source>
        <dbReference type="EMBL" id="KAF2420302.1"/>
    </source>
</evidence>
<evidence type="ECO:0000256" key="9">
    <source>
        <dbReference type="RuleBase" id="RU361193"/>
    </source>
</evidence>
<dbReference type="OrthoDB" id="8118055at2759"/>
<dbReference type="InterPro" id="IPR036026">
    <property type="entry name" value="Seven-hairpin_glycosidases"/>
</dbReference>
<evidence type="ECO:0000256" key="10">
    <source>
        <dbReference type="SAM" id="SignalP"/>
    </source>
</evidence>
<evidence type="ECO:0000313" key="12">
    <source>
        <dbReference type="Proteomes" id="UP000800235"/>
    </source>
</evidence>
<keyword evidence="7" id="KW-0106">Calcium</keyword>
<name>A0A9P4TSI3_9PEZI</name>
<dbReference type="InterPro" id="IPR012341">
    <property type="entry name" value="6hp_glycosidase-like_sf"/>
</dbReference>
<keyword evidence="4 9" id="KW-0378">Hydrolase</keyword>
<accession>A0A9P4TSI3</accession>
<evidence type="ECO:0000256" key="6">
    <source>
        <dbReference type="PIRSR" id="PIRSR601382-1"/>
    </source>
</evidence>
<dbReference type="Proteomes" id="UP000800235">
    <property type="component" value="Unassembled WGS sequence"/>
</dbReference>
<keyword evidence="9" id="KW-0326">Glycosidase</keyword>
<dbReference type="InterPro" id="IPR001382">
    <property type="entry name" value="Glyco_hydro_47"/>
</dbReference>
<dbReference type="Pfam" id="PF01532">
    <property type="entry name" value="Glyco_hydro_47"/>
    <property type="match status" value="1"/>
</dbReference>
<evidence type="ECO:0000256" key="1">
    <source>
        <dbReference type="ARBA" id="ARBA00001913"/>
    </source>
</evidence>
<evidence type="ECO:0000256" key="5">
    <source>
        <dbReference type="ARBA" id="ARBA00023157"/>
    </source>
</evidence>
<dbReference type="Gene3D" id="1.50.10.10">
    <property type="match status" value="1"/>
</dbReference>
<feature type="active site" description="Proton donor" evidence="6">
    <location>
        <position position="428"/>
    </location>
</feature>
<dbReference type="GO" id="GO:0004571">
    <property type="term" value="F:mannosyl-oligosaccharide 1,2-alpha-mannosidase activity"/>
    <property type="evidence" value="ECO:0007669"/>
    <property type="project" value="InterPro"/>
</dbReference>
<reference evidence="11" key="1">
    <citation type="journal article" date="2020" name="Stud. Mycol.">
        <title>101 Dothideomycetes genomes: a test case for predicting lifestyles and emergence of pathogens.</title>
        <authorList>
            <person name="Haridas S."/>
            <person name="Albert R."/>
            <person name="Binder M."/>
            <person name="Bloem J."/>
            <person name="Labutti K."/>
            <person name="Salamov A."/>
            <person name="Andreopoulos B."/>
            <person name="Baker S."/>
            <person name="Barry K."/>
            <person name="Bills G."/>
            <person name="Bluhm B."/>
            <person name="Cannon C."/>
            <person name="Castanera R."/>
            <person name="Culley D."/>
            <person name="Daum C."/>
            <person name="Ezra D."/>
            <person name="Gonzalez J."/>
            <person name="Henrissat B."/>
            <person name="Kuo A."/>
            <person name="Liang C."/>
            <person name="Lipzen A."/>
            <person name="Lutzoni F."/>
            <person name="Magnuson J."/>
            <person name="Mondo S."/>
            <person name="Nolan M."/>
            <person name="Ohm R."/>
            <person name="Pangilinan J."/>
            <person name="Park H.-J."/>
            <person name="Ramirez L."/>
            <person name="Alfaro M."/>
            <person name="Sun H."/>
            <person name="Tritt A."/>
            <person name="Yoshinaga Y."/>
            <person name="Zwiers L.-H."/>
            <person name="Turgeon B."/>
            <person name="Goodwin S."/>
            <person name="Spatafora J."/>
            <person name="Crous P."/>
            <person name="Grigoriev I."/>
        </authorList>
    </citation>
    <scope>NUCLEOTIDE SEQUENCE</scope>
    <source>
        <strain evidence="11">CBS 130266</strain>
    </source>
</reference>
<keyword evidence="7" id="KW-0479">Metal-binding</keyword>